<sequence length="73" mass="8034">MKRFFVALLFCSALYSGDYQFSGTSAERQEKVVQYLTSEAPPFRGGTAPTSRGIGTEGALSLHAMGWPPRWSM</sequence>
<comment type="caution">
    <text evidence="1">The sequence shown here is derived from an EMBL/GenBank/DDBJ whole genome shotgun (WGS) entry which is preliminary data.</text>
</comment>
<evidence type="ECO:0000313" key="1">
    <source>
        <dbReference type="EMBL" id="MBF5059558.1"/>
    </source>
</evidence>
<evidence type="ECO:0000313" key="2">
    <source>
        <dbReference type="Proteomes" id="UP001194714"/>
    </source>
</evidence>
<keyword evidence="2" id="KW-1185">Reference proteome</keyword>
<gene>
    <name evidence="1" type="ORF">NEPTK9_001072</name>
</gene>
<dbReference type="Proteomes" id="UP001194714">
    <property type="component" value="Unassembled WGS sequence"/>
</dbReference>
<dbReference type="EMBL" id="JAAEJV010000028">
    <property type="protein sequence ID" value="MBF5059558.1"/>
    <property type="molecule type" value="Genomic_DNA"/>
</dbReference>
<reference evidence="1 2" key="1">
    <citation type="submission" date="2020-01" db="EMBL/GenBank/DDBJ databases">
        <title>Draft genome sequence of Cand. Neptunochlamydia vexilliferae K9.</title>
        <authorList>
            <person name="Schulz F."/>
            <person name="Koestlbacher S."/>
            <person name="Wascher F."/>
            <person name="Pizzetti I."/>
            <person name="Horn M."/>
        </authorList>
    </citation>
    <scope>NUCLEOTIDE SEQUENCE [LARGE SCALE GENOMIC DNA]</scope>
    <source>
        <strain evidence="1 2">K9</strain>
    </source>
</reference>
<name>A0ABS0AZJ0_9BACT</name>
<accession>A0ABS0AZJ0</accession>
<protein>
    <submittedName>
        <fullName evidence="1">Uncharacterized protein</fullName>
    </submittedName>
</protein>
<proteinExistence type="predicted"/>
<organism evidence="1 2">
    <name type="scientific">Candidatus Neptunichlamydia vexilliferae</name>
    <dbReference type="NCBI Taxonomy" id="1651774"/>
    <lineage>
        <taxon>Bacteria</taxon>
        <taxon>Pseudomonadati</taxon>
        <taxon>Chlamydiota</taxon>
        <taxon>Chlamydiia</taxon>
        <taxon>Parachlamydiales</taxon>
        <taxon>Simkaniaceae</taxon>
        <taxon>Candidatus Neptunichlamydia</taxon>
    </lineage>
</organism>
<dbReference type="RefSeq" id="WP_194847863.1">
    <property type="nucleotide sequence ID" value="NZ_JAAEJV010000028.1"/>
</dbReference>